<accession>A0A506UIH7</accession>
<dbReference type="PANTHER" id="PTHR13774:SF32">
    <property type="entry name" value="ANTISENSE-ENHANCING SEQUENCE 1"/>
    <property type="match status" value="1"/>
</dbReference>
<comment type="caution">
    <text evidence="3">The sequence shown here is derived from an EMBL/GenBank/DDBJ whole genome shotgun (WGS) entry which is preliminary data.</text>
</comment>
<name>A0A506UIH7_9HYPH</name>
<dbReference type="PIRSF" id="PIRSF016184">
    <property type="entry name" value="PhzC_PhzF"/>
    <property type="match status" value="1"/>
</dbReference>
<dbReference type="Gene3D" id="3.10.310.10">
    <property type="entry name" value="Diaminopimelate Epimerase, Chain A, domain 1"/>
    <property type="match status" value="2"/>
</dbReference>
<dbReference type="NCBIfam" id="TIGR00654">
    <property type="entry name" value="PhzF_family"/>
    <property type="match status" value="1"/>
</dbReference>
<dbReference type="EMBL" id="VHLG01000001">
    <property type="protein sequence ID" value="TPW33144.1"/>
    <property type="molecule type" value="Genomic_DNA"/>
</dbReference>
<evidence type="ECO:0000256" key="2">
    <source>
        <dbReference type="PIRSR" id="PIRSR016184-1"/>
    </source>
</evidence>
<reference evidence="3 4" key="1">
    <citation type="submission" date="2019-06" db="EMBL/GenBank/DDBJ databases">
        <authorList>
            <person name="Li M."/>
        </authorList>
    </citation>
    <scope>NUCLEOTIDE SEQUENCE [LARGE SCALE GENOMIC DNA]</scope>
    <source>
        <strain evidence="3 4">BGMRC2036</strain>
    </source>
</reference>
<dbReference type="OrthoDB" id="9788221at2"/>
<dbReference type="Pfam" id="PF02567">
    <property type="entry name" value="PhzC-PhzF"/>
    <property type="match status" value="1"/>
</dbReference>
<evidence type="ECO:0000313" key="3">
    <source>
        <dbReference type="EMBL" id="TPW33144.1"/>
    </source>
</evidence>
<proteinExistence type="inferred from homology"/>
<organism evidence="3 4">
    <name type="scientific">Martelella alba</name>
    <dbReference type="NCBI Taxonomy" id="2590451"/>
    <lineage>
        <taxon>Bacteria</taxon>
        <taxon>Pseudomonadati</taxon>
        <taxon>Pseudomonadota</taxon>
        <taxon>Alphaproteobacteria</taxon>
        <taxon>Hyphomicrobiales</taxon>
        <taxon>Aurantimonadaceae</taxon>
        <taxon>Martelella</taxon>
    </lineage>
</organism>
<protein>
    <submittedName>
        <fullName evidence="3">PhzF family phenazine biosynthesis protein</fullName>
    </submittedName>
</protein>
<dbReference type="PANTHER" id="PTHR13774">
    <property type="entry name" value="PHENAZINE BIOSYNTHESIS PROTEIN"/>
    <property type="match status" value="1"/>
</dbReference>
<feature type="active site" evidence="2">
    <location>
        <position position="46"/>
    </location>
</feature>
<sequence length="305" mass="32693">MALDFAIYDVFTDHSLAGNPLAVVFDADPLSDEAMATIARQFNLSETIFFKASENRSQTATARIFTPGGELPFAGHPTVGGAIALAERNAEGEVAVDMVSVLAERVGPVRCAVKLRPGKPSFAEFDLPQLSRQARETLDRAKLAEMLGLEPAMIGFENHVPTLWTAGVPFICIPVASLHAMEMIDFDSRLWKSLAPLVDGRLASPYIYTRGGVRHDSSFHARMFSGDMGISEDPATGSAAAAFSGAIHQFDQLGDGHHAVLIEQGMEMGRPSYIHLHIDVESSAISGARIGGYAVCTMRGSFLAA</sequence>
<keyword evidence="4" id="KW-1185">Reference proteome</keyword>
<dbReference type="GO" id="GO:0016853">
    <property type="term" value="F:isomerase activity"/>
    <property type="evidence" value="ECO:0007669"/>
    <property type="project" value="TreeGrafter"/>
</dbReference>
<dbReference type="RefSeq" id="WP_141147079.1">
    <property type="nucleotide sequence ID" value="NZ_VHLG01000001.1"/>
</dbReference>
<comment type="similarity">
    <text evidence="1">Belongs to the PhzF family.</text>
</comment>
<gene>
    <name evidence="3" type="ORF">FJU08_00840</name>
</gene>
<dbReference type="Proteomes" id="UP000318801">
    <property type="component" value="Unassembled WGS sequence"/>
</dbReference>
<dbReference type="SUPFAM" id="SSF54506">
    <property type="entry name" value="Diaminopimelate epimerase-like"/>
    <property type="match status" value="1"/>
</dbReference>
<dbReference type="GO" id="GO:0005737">
    <property type="term" value="C:cytoplasm"/>
    <property type="evidence" value="ECO:0007669"/>
    <property type="project" value="TreeGrafter"/>
</dbReference>
<evidence type="ECO:0000256" key="1">
    <source>
        <dbReference type="ARBA" id="ARBA00008270"/>
    </source>
</evidence>
<dbReference type="InterPro" id="IPR003719">
    <property type="entry name" value="Phenazine_PhzF-like"/>
</dbReference>
<evidence type="ECO:0000313" key="4">
    <source>
        <dbReference type="Proteomes" id="UP000318801"/>
    </source>
</evidence>
<dbReference type="AlphaFoldDB" id="A0A506UIH7"/>